<dbReference type="Proteomes" id="UP001149165">
    <property type="component" value="Unassembled WGS sequence"/>
</dbReference>
<organism evidence="3 4">
    <name type="scientific">Penicillium angulare</name>
    <dbReference type="NCBI Taxonomy" id="116970"/>
    <lineage>
        <taxon>Eukaryota</taxon>
        <taxon>Fungi</taxon>
        <taxon>Dikarya</taxon>
        <taxon>Ascomycota</taxon>
        <taxon>Pezizomycotina</taxon>
        <taxon>Eurotiomycetes</taxon>
        <taxon>Eurotiomycetidae</taxon>
        <taxon>Eurotiales</taxon>
        <taxon>Aspergillaceae</taxon>
        <taxon>Penicillium</taxon>
    </lineage>
</organism>
<keyword evidence="2" id="KW-0472">Membrane</keyword>
<evidence type="ECO:0000256" key="1">
    <source>
        <dbReference type="SAM" id="MobiDB-lite"/>
    </source>
</evidence>
<accession>A0A9W9G8Y0</accession>
<feature type="transmembrane region" description="Helical" evidence="2">
    <location>
        <begin position="60"/>
        <end position="84"/>
    </location>
</feature>
<dbReference type="EMBL" id="JAPQKH010000002">
    <property type="protein sequence ID" value="KAJ5113795.1"/>
    <property type="molecule type" value="Genomic_DNA"/>
</dbReference>
<name>A0A9W9G8Y0_9EURO</name>
<dbReference type="PANTHER" id="PTHR35896:SF3">
    <property type="entry name" value="MAJOR FACILITATOR SUPERFAMILY TRANSPORTER"/>
    <property type="match status" value="1"/>
</dbReference>
<feature type="region of interest" description="Disordered" evidence="1">
    <location>
        <begin position="1"/>
        <end position="35"/>
    </location>
</feature>
<dbReference type="AlphaFoldDB" id="A0A9W9G8Y0"/>
<evidence type="ECO:0000256" key="2">
    <source>
        <dbReference type="SAM" id="Phobius"/>
    </source>
</evidence>
<comment type="caution">
    <text evidence="3">The sequence shown here is derived from an EMBL/GenBank/DDBJ whole genome shotgun (WGS) entry which is preliminary data.</text>
</comment>
<gene>
    <name evidence="3" type="ORF">N7456_002329</name>
</gene>
<reference evidence="3" key="1">
    <citation type="submission" date="2022-11" db="EMBL/GenBank/DDBJ databases">
        <authorList>
            <person name="Petersen C."/>
        </authorList>
    </citation>
    <scope>NUCLEOTIDE SEQUENCE</scope>
    <source>
        <strain evidence="3">IBT 30069</strain>
    </source>
</reference>
<evidence type="ECO:0000313" key="4">
    <source>
        <dbReference type="Proteomes" id="UP001149165"/>
    </source>
</evidence>
<dbReference type="OrthoDB" id="3501153at2759"/>
<keyword evidence="2" id="KW-1133">Transmembrane helix</keyword>
<reference evidence="3" key="2">
    <citation type="journal article" date="2023" name="IMA Fungus">
        <title>Comparative genomic study of the Penicillium genus elucidates a diverse pangenome and 15 lateral gene transfer events.</title>
        <authorList>
            <person name="Petersen C."/>
            <person name="Sorensen T."/>
            <person name="Nielsen M.R."/>
            <person name="Sondergaard T.E."/>
            <person name="Sorensen J.L."/>
            <person name="Fitzpatrick D.A."/>
            <person name="Frisvad J.C."/>
            <person name="Nielsen K.L."/>
        </authorList>
    </citation>
    <scope>NUCLEOTIDE SEQUENCE</scope>
    <source>
        <strain evidence="3">IBT 30069</strain>
    </source>
</reference>
<sequence>MTKFDPLQEDVDDNSTHSLLGKSARDRLSPSDDDSISTVVEGAAWQAHRRYTVGRTALKITFSLLFFALILTSSTSIILATWFVKSDHASSSNSAHKHGPHPATAMDVVRPATKLTSCGSSAAEALAAGCRFDIFSFGWYAPECTDLQLYNTTLYTLRNQLGDSPAFYNFQGRAISIEVAENYGRGIMPSGEGAVVDGHEIRGTWEHYLVSCGYAWQKVQRAAMRNWPLDEWSASYKLAKRCGPDMLHRAKKESESLKSYLKPWYPACGLEAEDIRWEIAN</sequence>
<dbReference type="PANTHER" id="PTHR35896">
    <property type="entry name" value="IG-LIKE DOMAIN-CONTAINING PROTEIN"/>
    <property type="match status" value="1"/>
</dbReference>
<keyword evidence="4" id="KW-1185">Reference proteome</keyword>
<dbReference type="InterPro" id="IPR053008">
    <property type="entry name" value="Phomopsin_biosynth_assoc"/>
</dbReference>
<keyword evidence="2" id="KW-0812">Transmembrane</keyword>
<proteinExistence type="predicted"/>
<evidence type="ECO:0000313" key="3">
    <source>
        <dbReference type="EMBL" id="KAJ5113795.1"/>
    </source>
</evidence>
<protein>
    <submittedName>
        <fullName evidence="3">Uncharacterized protein</fullName>
    </submittedName>
</protein>